<dbReference type="OrthoDB" id="9767568at2"/>
<evidence type="ECO:0000313" key="10">
    <source>
        <dbReference type="EMBL" id="TXD94325.1"/>
    </source>
</evidence>
<dbReference type="CDD" id="cd13962">
    <property type="entry name" value="PT_UbiA_UBIAD1"/>
    <property type="match status" value="1"/>
</dbReference>
<evidence type="ECO:0000313" key="11">
    <source>
        <dbReference type="Proteomes" id="UP000321367"/>
    </source>
</evidence>
<feature type="transmembrane region" description="Helical" evidence="8">
    <location>
        <begin position="150"/>
        <end position="169"/>
    </location>
</feature>
<dbReference type="RefSeq" id="WP_146931250.1">
    <property type="nucleotide sequence ID" value="NZ_CBCSHZ010000007.1"/>
</dbReference>
<dbReference type="AlphaFoldDB" id="A0A5C6ZZS5"/>
<gene>
    <name evidence="8 10" type="primary">menA</name>
    <name evidence="10" type="ORF">ES724_06670</name>
</gene>
<feature type="transmembrane region" description="Helical" evidence="8">
    <location>
        <begin position="119"/>
        <end position="138"/>
    </location>
</feature>
<dbReference type="InterPro" id="IPR004657">
    <property type="entry name" value="MenA"/>
</dbReference>
<name>A0A5C6ZZS5_9FLAO</name>
<dbReference type="UniPathway" id="UPA00079">
    <property type="reaction ID" value="UER00168"/>
</dbReference>
<comment type="similarity">
    <text evidence="8">Belongs to the MenA family. Type 1 subfamily.</text>
</comment>
<dbReference type="GO" id="GO:0009234">
    <property type="term" value="P:menaquinone biosynthetic process"/>
    <property type="evidence" value="ECO:0007669"/>
    <property type="project" value="UniProtKB-UniRule"/>
</dbReference>
<sequence>MTGFKTWVSAARLRTLPLSISGIIVGTTIAVHEGYFSIVIFSLALGTTLGLQILSNFANDYGDGIKGIDNEDRVGPPRALQSGLISEKEMKKGMVLTAILTFLMAILLIYSAFGQDHFWYAIIFFLLGVSAITAAIKYTVGTNAYGYRGLGDIFVFIFFGLVAVLGTYFLYAREIYWIALLPASALGMLSVGVLNLNNMRDRISDEISGKVTLVVKMGERRAKNYHYTLILGAIFLFLIFSVLTYKELNNFIYILAFIPLVLHLKRVVQNKDPRKLDPELKILALSTFAVAALFGIGLLI</sequence>
<evidence type="ECO:0000256" key="2">
    <source>
        <dbReference type="ARBA" id="ARBA00022428"/>
    </source>
</evidence>
<comment type="subcellular location">
    <subcellularLocation>
        <location evidence="8">Cell membrane</location>
        <topology evidence="8">Multi-pass membrane protein</topology>
    </subcellularLocation>
    <subcellularLocation>
        <location evidence="1">Membrane</location>
        <topology evidence="1">Multi-pass membrane protein</topology>
    </subcellularLocation>
</comment>
<comment type="function">
    <text evidence="8">Conversion of 1,4-dihydroxy-2-naphthoate (DHNA) to demethylmenaquinone (DMK).</text>
</comment>
<evidence type="ECO:0000256" key="7">
    <source>
        <dbReference type="ARBA" id="ARBA00023136"/>
    </source>
</evidence>
<organism evidence="10 11">
    <name type="scientific">Gillisia hiemivivida</name>
    <dbReference type="NCBI Taxonomy" id="291190"/>
    <lineage>
        <taxon>Bacteria</taxon>
        <taxon>Pseudomonadati</taxon>
        <taxon>Bacteroidota</taxon>
        <taxon>Flavobacteriia</taxon>
        <taxon>Flavobacteriales</taxon>
        <taxon>Flavobacteriaceae</taxon>
        <taxon>Gillisia</taxon>
    </lineage>
</organism>
<dbReference type="HAMAP" id="MF_01937">
    <property type="entry name" value="MenA_1"/>
    <property type="match status" value="1"/>
</dbReference>
<accession>A0A5C6ZZS5</accession>
<feature type="transmembrane region" description="Helical" evidence="8">
    <location>
        <begin position="280"/>
        <end position="299"/>
    </location>
</feature>
<dbReference type="PIRSF" id="PIRSF005355">
    <property type="entry name" value="UBIAD1"/>
    <property type="match status" value="1"/>
</dbReference>
<evidence type="ECO:0000256" key="5">
    <source>
        <dbReference type="ARBA" id="ARBA00022692"/>
    </source>
</evidence>
<evidence type="ECO:0000256" key="9">
    <source>
        <dbReference type="NCBIfam" id="TIGR00751"/>
    </source>
</evidence>
<dbReference type="NCBIfam" id="TIGR00751">
    <property type="entry name" value="menA"/>
    <property type="match status" value="1"/>
</dbReference>
<dbReference type="Proteomes" id="UP000321367">
    <property type="component" value="Unassembled WGS sequence"/>
</dbReference>
<evidence type="ECO:0000256" key="3">
    <source>
        <dbReference type="ARBA" id="ARBA00022475"/>
    </source>
</evidence>
<dbReference type="PANTHER" id="PTHR13929">
    <property type="entry name" value="1,4-DIHYDROXY-2-NAPHTHOATE OCTAPRENYLTRANSFERASE"/>
    <property type="match status" value="1"/>
</dbReference>
<dbReference type="GO" id="GO:0005886">
    <property type="term" value="C:plasma membrane"/>
    <property type="evidence" value="ECO:0007669"/>
    <property type="project" value="UniProtKB-SubCell"/>
</dbReference>
<evidence type="ECO:0000256" key="8">
    <source>
        <dbReference type="HAMAP-Rule" id="MF_01937"/>
    </source>
</evidence>
<proteinExistence type="inferred from homology"/>
<keyword evidence="7 8" id="KW-0472">Membrane</keyword>
<dbReference type="Gene3D" id="1.10.357.140">
    <property type="entry name" value="UbiA prenyltransferase"/>
    <property type="match status" value="1"/>
</dbReference>
<dbReference type="Pfam" id="PF01040">
    <property type="entry name" value="UbiA"/>
    <property type="match status" value="1"/>
</dbReference>
<keyword evidence="4 8" id="KW-0808">Transferase</keyword>
<protein>
    <recommendedName>
        <fullName evidence="8 9">1,4-dihydroxy-2-naphthoate octaprenyltransferase</fullName>
        <shortName evidence="8">DHNA-octaprenyltransferase</shortName>
        <ecNumber evidence="8 9">2.5.1.74</ecNumber>
    </recommendedName>
</protein>
<comment type="pathway">
    <text evidence="8">Quinol/quinone metabolism; menaquinone biosynthesis; menaquinol from 1,4-dihydroxy-2-naphthoate: step 1/2.</text>
</comment>
<feature type="transmembrane region" description="Helical" evidence="8">
    <location>
        <begin position="94"/>
        <end position="113"/>
    </location>
</feature>
<feature type="transmembrane region" description="Helical" evidence="8">
    <location>
        <begin position="175"/>
        <end position="196"/>
    </location>
</feature>
<comment type="catalytic activity">
    <reaction evidence="8">
        <text>an all-trans-polyprenyl diphosphate + 1,4-dihydroxy-2-naphthoate + H(+) = a 2-demethylmenaquinol + CO2 + diphosphate</text>
        <dbReference type="Rhea" id="RHEA:26478"/>
        <dbReference type="Rhea" id="RHEA-COMP:9563"/>
        <dbReference type="Rhea" id="RHEA-COMP:9564"/>
        <dbReference type="ChEBI" id="CHEBI:11173"/>
        <dbReference type="ChEBI" id="CHEBI:15378"/>
        <dbReference type="ChEBI" id="CHEBI:16526"/>
        <dbReference type="ChEBI" id="CHEBI:33019"/>
        <dbReference type="ChEBI" id="CHEBI:55437"/>
        <dbReference type="ChEBI" id="CHEBI:58914"/>
        <dbReference type="EC" id="2.5.1.74"/>
    </reaction>
</comment>
<feature type="transmembrane region" description="Helical" evidence="8">
    <location>
        <begin position="251"/>
        <end position="268"/>
    </location>
</feature>
<dbReference type="InterPro" id="IPR026046">
    <property type="entry name" value="UBIAD1"/>
</dbReference>
<keyword evidence="3 8" id="KW-1003">Cell membrane</keyword>
<dbReference type="EC" id="2.5.1.74" evidence="8 9"/>
<keyword evidence="11" id="KW-1185">Reference proteome</keyword>
<keyword evidence="6 8" id="KW-1133">Transmembrane helix</keyword>
<dbReference type="GO" id="GO:0046428">
    <property type="term" value="F:1,4-dihydroxy-2-naphthoate polyprenyltransferase activity"/>
    <property type="evidence" value="ECO:0007669"/>
    <property type="project" value="UniProtKB-UniRule"/>
</dbReference>
<dbReference type="InterPro" id="IPR000537">
    <property type="entry name" value="UbiA_prenyltransferase"/>
</dbReference>
<dbReference type="GO" id="GO:0042371">
    <property type="term" value="P:vitamin K biosynthetic process"/>
    <property type="evidence" value="ECO:0007669"/>
    <property type="project" value="TreeGrafter"/>
</dbReference>
<feature type="transmembrane region" description="Helical" evidence="8">
    <location>
        <begin position="20"/>
        <end position="45"/>
    </location>
</feature>
<evidence type="ECO:0000256" key="4">
    <source>
        <dbReference type="ARBA" id="ARBA00022679"/>
    </source>
</evidence>
<comment type="caution">
    <text evidence="10">The sequence shown here is derived from an EMBL/GenBank/DDBJ whole genome shotgun (WGS) entry which is preliminary data.</text>
</comment>
<feature type="transmembrane region" description="Helical" evidence="8">
    <location>
        <begin position="225"/>
        <end position="245"/>
    </location>
</feature>
<keyword evidence="2 8" id="KW-0474">Menaquinone biosynthesis</keyword>
<evidence type="ECO:0000256" key="1">
    <source>
        <dbReference type="ARBA" id="ARBA00004141"/>
    </source>
</evidence>
<evidence type="ECO:0000256" key="6">
    <source>
        <dbReference type="ARBA" id="ARBA00022989"/>
    </source>
</evidence>
<dbReference type="EMBL" id="VORY01000005">
    <property type="protein sequence ID" value="TXD94325.1"/>
    <property type="molecule type" value="Genomic_DNA"/>
</dbReference>
<dbReference type="PANTHER" id="PTHR13929:SF0">
    <property type="entry name" value="UBIA PRENYLTRANSFERASE DOMAIN-CONTAINING PROTEIN 1"/>
    <property type="match status" value="1"/>
</dbReference>
<dbReference type="InterPro" id="IPR044878">
    <property type="entry name" value="UbiA_sf"/>
</dbReference>
<reference evidence="10 11" key="1">
    <citation type="submission" date="2019-08" db="EMBL/GenBank/DDBJ databases">
        <title>Genome sequence of Gillisia hiemivivida IC154 (type strain).</title>
        <authorList>
            <person name="Bowman J.P."/>
        </authorList>
    </citation>
    <scope>NUCLEOTIDE SEQUENCE [LARGE SCALE GENOMIC DNA]</scope>
    <source>
        <strain evidence="10 11">IC154</strain>
    </source>
</reference>
<keyword evidence="5 8" id="KW-0812">Transmembrane</keyword>